<dbReference type="SUPFAM" id="SSF57180">
    <property type="entry name" value="Cellulose-binding domain"/>
    <property type="match status" value="1"/>
</dbReference>
<evidence type="ECO:0000313" key="4">
    <source>
        <dbReference type="EMBL" id="KAF9462842.1"/>
    </source>
</evidence>
<organism evidence="4 5">
    <name type="scientific">Collybia nuda</name>
    <dbReference type="NCBI Taxonomy" id="64659"/>
    <lineage>
        <taxon>Eukaryota</taxon>
        <taxon>Fungi</taxon>
        <taxon>Dikarya</taxon>
        <taxon>Basidiomycota</taxon>
        <taxon>Agaricomycotina</taxon>
        <taxon>Agaricomycetes</taxon>
        <taxon>Agaricomycetidae</taxon>
        <taxon>Agaricales</taxon>
        <taxon>Tricholomatineae</taxon>
        <taxon>Clitocybaceae</taxon>
        <taxon>Collybia</taxon>
    </lineage>
</organism>
<keyword evidence="5" id="KW-1185">Reference proteome</keyword>
<dbReference type="PROSITE" id="PS00562">
    <property type="entry name" value="CBM1_1"/>
    <property type="match status" value="1"/>
</dbReference>
<dbReference type="GO" id="GO:0005975">
    <property type="term" value="P:carbohydrate metabolic process"/>
    <property type="evidence" value="ECO:0007669"/>
    <property type="project" value="InterPro"/>
</dbReference>
<evidence type="ECO:0000256" key="2">
    <source>
        <dbReference type="SAM" id="SignalP"/>
    </source>
</evidence>
<dbReference type="SMART" id="SM00236">
    <property type="entry name" value="fCBD"/>
    <property type="match status" value="1"/>
</dbReference>
<reference evidence="4" key="1">
    <citation type="submission" date="2020-11" db="EMBL/GenBank/DDBJ databases">
        <authorList>
            <consortium name="DOE Joint Genome Institute"/>
            <person name="Ahrendt S."/>
            <person name="Riley R."/>
            <person name="Andreopoulos W."/>
            <person name="Labutti K."/>
            <person name="Pangilinan J."/>
            <person name="Ruiz-Duenas F.J."/>
            <person name="Barrasa J.M."/>
            <person name="Sanchez-Garcia M."/>
            <person name="Camarero S."/>
            <person name="Miyauchi S."/>
            <person name="Serrano A."/>
            <person name="Linde D."/>
            <person name="Babiker R."/>
            <person name="Drula E."/>
            <person name="Ayuso-Fernandez I."/>
            <person name="Pacheco R."/>
            <person name="Padilla G."/>
            <person name="Ferreira P."/>
            <person name="Barriuso J."/>
            <person name="Kellner H."/>
            <person name="Castanera R."/>
            <person name="Alfaro M."/>
            <person name="Ramirez L."/>
            <person name="Pisabarro A.G."/>
            <person name="Kuo A."/>
            <person name="Tritt A."/>
            <person name="Lipzen A."/>
            <person name="He G."/>
            <person name="Yan M."/>
            <person name="Ng V."/>
            <person name="Cullen D."/>
            <person name="Martin F."/>
            <person name="Rosso M.-N."/>
            <person name="Henrissat B."/>
            <person name="Hibbett D."/>
            <person name="Martinez A.T."/>
            <person name="Grigoriev I.V."/>
        </authorList>
    </citation>
    <scope>NUCLEOTIDE SEQUENCE</scope>
    <source>
        <strain evidence="4">CBS 247.69</strain>
    </source>
</reference>
<sequence length="108" mass="11260">MMYRAFLTCVIGLTFGSGLVYATTITSPPSTVTIPSPTGTGSCWTTTTVIPVGGVPLWSQCGGIGWTGASNCRPGSHCQKINDYYSQCQPDDASTVVTAITRTVSICS</sequence>
<evidence type="ECO:0000256" key="1">
    <source>
        <dbReference type="ARBA" id="ARBA00022729"/>
    </source>
</evidence>
<dbReference type="GO" id="GO:0005576">
    <property type="term" value="C:extracellular region"/>
    <property type="evidence" value="ECO:0007669"/>
    <property type="project" value="InterPro"/>
</dbReference>
<dbReference type="EMBL" id="MU150268">
    <property type="protein sequence ID" value="KAF9462842.1"/>
    <property type="molecule type" value="Genomic_DNA"/>
</dbReference>
<gene>
    <name evidence="4" type="ORF">BDZ94DRAFT_1260435</name>
</gene>
<keyword evidence="1 2" id="KW-0732">Signal</keyword>
<evidence type="ECO:0000259" key="3">
    <source>
        <dbReference type="PROSITE" id="PS51164"/>
    </source>
</evidence>
<dbReference type="InterPro" id="IPR035971">
    <property type="entry name" value="CBD_sf"/>
</dbReference>
<dbReference type="Pfam" id="PF00734">
    <property type="entry name" value="CBM_1"/>
    <property type="match status" value="1"/>
</dbReference>
<dbReference type="AlphaFoldDB" id="A0A9P5Y3J7"/>
<dbReference type="InterPro" id="IPR000254">
    <property type="entry name" value="CBD"/>
</dbReference>
<comment type="caution">
    <text evidence="4">The sequence shown here is derived from an EMBL/GenBank/DDBJ whole genome shotgun (WGS) entry which is preliminary data.</text>
</comment>
<feature type="domain" description="CBM1" evidence="3">
    <location>
        <begin position="53"/>
        <end position="89"/>
    </location>
</feature>
<protein>
    <recommendedName>
        <fullName evidence="3">CBM1 domain-containing protein</fullName>
    </recommendedName>
</protein>
<proteinExistence type="predicted"/>
<accession>A0A9P5Y3J7</accession>
<evidence type="ECO:0000313" key="5">
    <source>
        <dbReference type="Proteomes" id="UP000807353"/>
    </source>
</evidence>
<feature type="chain" id="PRO_5040507960" description="CBM1 domain-containing protein" evidence="2">
    <location>
        <begin position="23"/>
        <end position="108"/>
    </location>
</feature>
<dbReference type="OrthoDB" id="2119228at2759"/>
<name>A0A9P5Y3J7_9AGAR</name>
<dbReference type="Proteomes" id="UP000807353">
    <property type="component" value="Unassembled WGS sequence"/>
</dbReference>
<dbReference type="GO" id="GO:0030248">
    <property type="term" value="F:cellulose binding"/>
    <property type="evidence" value="ECO:0007669"/>
    <property type="project" value="InterPro"/>
</dbReference>
<feature type="signal peptide" evidence="2">
    <location>
        <begin position="1"/>
        <end position="22"/>
    </location>
</feature>
<dbReference type="PROSITE" id="PS51164">
    <property type="entry name" value="CBM1_2"/>
    <property type="match status" value="1"/>
</dbReference>